<keyword evidence="8" id="KW-1185">Reference proteome</keyword>
<keyword evidence="2 5" id="KW-0812">Transmembrane</keyword>
<dbReference type="GO" id="GO:0016020">
    <property type="term" value="C:membrane"/>
    <property type="evidence" value="ECO:0007669"/>
    <property type="project" value="UniProtKB-SubCell"/>
</dbReference>
<sequence>MLDQVPPSYRDLRIRNCMCDEKCGLFDDCCKDSNFIPRQPSKENFSCVETATNGFVYMKTACPSSWNSSTAIRENCESTNPMLLTLDVWITTPVTDLQTNITYRNMFCAFCHQVYEFDFWKLGLTCSPSANEPSQVPLHLDENILSKLHINDASPDSWIYDTPDNATYHCLYHGKVEEDTYLRYCVPSVVDSCSPNWLGSPNCSTYTSYAFVDNKVFKNPDCLACNNVSKPATCIHPSPKHLNSTLTVNILNKNIMKIPRCHEIPGNASAYEIICPTEKPAIKEITECSSNSNKCLIDGYFDISSDINFLDNVTIHVKSRDMTFNDSEYLKVNNSFIYVCGHEIPRTVLQQIYDTVDDWVSEILIKLSIVCLVLHLFFFQQLPEMKNLSGKNLAVFCFMLLIALLGFEIGPRLPRCEILAVVLHYSLLSCFTWMLIMSYDCWLSLYRATKKFRAAGGKHSNKFLIYCALSNIVPMAVVSVALYFELSPPSVIPCEHKLGYGKYKQCFIAQKFGFIVFFIIPASIMFFCNVCFFAHTAYMIFLSQRTTVNPNTRNDFKLYTRLALMMGLTWTLGTLLFVTDFILVGLLFSILNMSQGIFIFFGFTFKQKTLKQLLNKHKNNPKVSSILSTFVQENVSESATVHTQQTQLENMRP</sequence>
<dbReference type="AlphaFoldDB" id="A0AAN9TM27"/>
<name>A0AAN9TM27_9HEMI</name>
<dbReference type="InterPro" id="IPR053231">
    <property type="entry name" value="GPCR_LN-TM7"/>
</dbReference>
<reference evidence="7 8" key="1">
    <citation type="submission" date="2024-03" db="EMBL/GenBank/DDBJ databases">
        <title>Adaptation during the transition from Ophiocordyceps entomopathogen to insect associate is accompanied by gene loss and intensified selection.</title>
        <authorList>
            <person name="Ward C.M."/>
            <person name="Onetto C.A."/>
            <person name="Borneman A.R."/>
        </authorList>
    </citation>
    <scope>NUCLEOTIDE SEQUENCE [LARGE SCALE GENOMIC DNA]</scope>
    <source>
        <strain evidence="7">AWRI1</strain>
        <tissue evidence="7">Single Adult Female</tissue>
    </source>
</reference>
<dbReference type="Gene3D" id="1.20.1070.10">
    <property type="entry name" value="Rhodopsin 7-helix transmembrane proteins"/>
    <property type="match status" value="1"/>
</dbReference>
<organism evidence="7 8">
    <name type="scientific">Parthenolecanium corni</name>
    <dbReference type="NCBI Taxonomy" id="536013"/>
    <lineage>
        <taxon>Eukaryota</taxon>
        <taxon>Metazoa</taxon>
        <taxon>Ecdysozoa</taxon>
        <taxon>Arthropoda</taxon>
        <taxon>Hexapoda</taxon>
        <taxon>Insecta</taxon>
        <taxon>Pterygota</taxon>
        <taxon>Neoptera</taxon>
        <taxon>Paraneoptera</taxon>
        <taxon>Hemiptera</taxon>
        <taxon>Sternorrhyncha</taxon>
        <taxon>Coccoidea</taxon>
        <taxon>Coccidae</taxon>
        <taxon>Parthenolecanium</taxon>
    </lineage>
</organism>
<feature type="transmembrane region" description="Helical" evidence="5">
    <location>
        <begin position="359"/>
        <end position="379"/>
    </location>
</feature>
<dbReference type="PROSITE" id="PS50261">
    <property type="entry name" value="G_PROTEIN_RECEP_F2_4"/>
    <property type="match status" value="1"/>
</dbReference>
<evidence type="ECO:0000313" key="8">
    <source>
        <dbReference type="Proteomes" id="UP001367676"/>
    </source>
</evidence>
<dbReference type="PANTHER" id="PTHR45902">
    <property type="entry name" value="LATROPHILIN RECEPTOR-LIKE PROTEIN A"/>
    <property type="match status" value="1"/>
</dbReference>
<evidence type="ECO:0000256" key="4">
    <source>
        <dbReference type="ARBA" id="ARBA00023136"/>
    </source>
</evidence>
<feature type="transmembrane region" description="Helical" evidence="5">
    <location>
        <begin position="512"/>
        <end position="538"/>
    </location>
</feature>
<dbReference type="EMBL" id="JBBCAQ010000010">
    <property type="protein sequence ID" value="KAK7601659.1"/>
    <property type="molecule type" value="Genomic_DNA"/>
</dbReference>
<evidence type="ECO:0000256" key="2">
    <source>
        <dbReference type="ARBA" id="ARBA00022692"/>
    </source>
</evidence>
<comment type="subcellular location">
    <subcellularLocation>
        <location evidence="1">Membrane</location>
        <topology evidence="1">Multi-pass membrane protein</topology>
    </subcellularLocation>
</comment>
<comment type="caution">
    <text evidence="7">The sequence shown here is derived from an EMBL/GenBank/DDBJ whole genome shotgun (WGS) entry which is preliminary data.</text>
</comment>
<feature type="transmembrane region" description="Helical" evidence="5">
    <location>
        <begin position="558"/>
        <end position="578"/>
    </location>
</feature>
<evidence type="ECO:0000256" key="5">
    <source>
        <dbReference type="SAM" id="Phobius"/>
    </source>
</evidence>
<dbReference type="GO" id="GO:0007166">
    <property type="term" value="P:cell surface receptor signaling pathway"/>
    <property type="evidence" value="ECO:0007669"/>
    <property type="project" value="InterPro"/>
</dbReference>
<dbReference type="GO" id="GO:0004930">
    <property type="term" value="F:G protein-coupled receptor activity"/>
    <property type="evidence" value="ECO:0007669"/>
    <property type="project" value="InterPro"/>
</dbReference>
<proteinExistence type="predicted"/>
<accession>A0AAN9TM27</accession>
<feature type="transmembrane region" description="Helical" evidence="5">
    <location>
        <begin position="391"/>
        <end position="410"/>
    </location>
</feature>
<evidence type="ECO:0000256" key="3">
    <source>
        <dbReference type="ARBA" id="ARBA00022989"/>
    </source>
</evidence>
<feature type="transmembrane region" description="Helical" evidence="5">
    <location>
        <begin position="584"/>
        <end position="605"/>
    </location>
</feature>
<keyword evidence="4 5" id="KW-0472">Membrane</keyword>
<dbReference type="Pfam" id="PF00002">
    <property type="entry name" value="7tm_2"/>
    <property type="match status" value="1"/>
</dbReference>
<feature type="transmembrane region" description="Helical" evidence="5">
    <location>
        <begin position="463"/>
        <end position="484"/>
    </location>
</feature>
<dbReference type="InterPro" id="IPR000832">
    <property type="entry name" value="GPCR_2_secretin-like"/>
</dbReference>
<gene>
    <name evidence="7" type="ORF">V9T40_009100</name>
</gene>
<dbReference type="PANTHER" id="PTHR45902:SF5">
    <property type="entry name" value="G-PROTEIN COUPLED RECEPTORS FAMILY 2 PROFILE 2 DOMAIN-CONTAINING PROTEIN"/>
    <property type="match status" value="1"/>
</dbReference>
<feature type="transmembrane region" description="Helical" evidence="5">
    <location>
        <begin position="422"/>
        <end position="442"/>
    </location>
</feature>
<dbReference type="InterPro" id="IPR017981">
    <property type="entry name" value="GPCR_2-like_7TM"/>
</dbReference>
<evidence type="ECO:0000256" key="1">
    <source>
        <dbReference type="ARBA" id="ARBA00004141"/>
    </source>
</evidence>
<evidence type="ECO:0000259" key="6">
    <source>
        <dbReference type="PROSITE" id="PS50261"/>
    </source>
</evidence>
<dbReference type="Proteomes" id="UP001367676">
    <property type="component" value="Unassembled WGS sequence"/>
</dbReference>
<protein>
    <recommendedName>
        <fullName evidence="6">G-protein coupled receptors family 2 profile 2 domain-containing protein</fullName>
    </recommendedName>
</protein>
<keyword evidence="3 5" id="KW-1133">Transmembrane helix</keyword>
<dbReference type="CDD" id="cd15039">
    <property type="entry name" value="7tmB3_Methuselah-like"/>
    <property type="match status" value="1"/>
</dbReference>
<evidence type="ECO:0000313" key="7">
    <source>
        <dbReference type="EMBL" id="KAK7601659.1"/>
    </source>
</evidence>
<feature type="domain" description="G-protein coupled receptors family 2 profile 2" evidence="6">
    <location>
        <begin position="357"/>
        <end position="607"/>
    </location>
</feature>